<evidence type="ECO:0000313" key="5">
    <source>
        <dbReference type="Proteomes" id="UP000444721"/>
    </source>
</evidence>
<dbReference type="InterPro" id="IPR002498">
    <property type="entry name" value="PInositol-4-P-4/5-kinase_core"/>
</dbReference>
<evidence type="ECO:0000256" key="1">
    <source>
        <dbReference type="PROSITE-ProRule" id="PRU00781"/>
    </source>
</evidence>
<dbReference type="InterPro" id="IPR027484">
    <property type="entry name" value="PInositol-4-P-5-kinase_N"/>
</dbReference>
<dbReference type="InterPro" id="IPR023610">
    <property type="entry name" value="PInositol-4/5-P-5/4-kinase"/>
</dbReference>
<feature type="compositionally biased region" description="Low complexity" evidence="2">
    <location>
        <begin position="187"/>
        <end position="214"/>
    </location>
</feature>
<dbReference type="GO" id="GO:0005524">
    <property type="term" value="F:ATP binding"/>
    <property type="evidence" value="ECO:0007669"/>
    <property type="project" value="UniProtKB-UniRule"/>
</dbReference>
<dbReference type="CDD" id="cd00139">
    <property type="entry name" value="PIPKc"/>
    <property type="match status" value="1"/>
</dbReference>
<dbReference type="VEuPathDB" id="AmoebaDB:NfTy_008350"/>
<keyword evidence="1" id="KW-0547">Nucleotide-binding</keyword>
<protein>
    <recommendedName>
        <fullName evidence="3">PIPK domain-containing protein</fullName>
    </recommendedName>
</protein>
<keyword evidence="1" id="KW-0808">Transferase</keyword>
<dbReference type="Gene3D" id="3.30.810.10">
    <property type="entry name" value="2-Layer Sandwich"/>
    <property type="match status" value="1"/>
</dbReference>
<dbReference type="InterPro" id="IPR027483">
    <property type="entry name" value="PInositol-4-P-4/5-kinase_C_sf"/>
</dbReference>
<evidence type="ECO:0000313" key="4">
    <source>
        <dbReference type="EMBL" id="KAF0973079.1"/>
    </source>
</evidence>
<keyword evidence="5" id="KW-1185">Reference proteome</keyword>
<dbReference type="OMA" id="DYSPMCY"/>
<dbReference type="EMBL" id="VFQX01000063">
    <property type="protein sequence ID" value="KAF0973079.1"/>
    <property type="molecule type" value="Genomic_DNA"/>
</dbReference>
<feature type="region of interest" description="Disordered" evidence="2">
    <location>
        <begin position="187"/>
        <end position="225"/>
    </location>
</feature>
<dbReference type="OrthoDB" id="20783at2759"/>
<comment type="caution">
    <text evidence="4">The sequence shown here is derived from an EMBL/GenBank/DDBJ whole genome shotgun (WGS) entry which is preliminary data.</text>
</comment>
<dbReference type="VEuPathDB" id="AmoebaDB:NF0081380"/>
<dbReference type="GO" id="GO:0046854">
    <property type="term" value="P:phosphatidylinositol phosphate biosynthetic process"/>
    <property type="evidence" value="ECO:0007669"/>
    <property type="project" value="TreeGrafter"/>
</dbReference>
<proteinExistence type="predicted"/>
<gene>
    <name evidence="4" type="ORF">FDP41_008743</name>
</gene>
<dbReference type="PANTHER" id="PTHR23086:SF8">
    <property type="entry name" value="PHOSPHATIDYLINOSITOL 5-PHOSPHATE 4-KINASE, ISOFORM A"/>
    <property type="match status" value="1"/>
</dbReference>
<dbReference type="SMART" id="SM00330">
    <property type="entry name" value="PIPKc"/>
    <property type="match status" value="1"/>
</dbReference>
<dbReference type="GO" id="GO:0005886">
    <property type="term" value="C:plasma membrane"/>
    <property type="evidence" value="ECO:0007669"/>
    <property type="project" value="TreeGrafter"/>
</dbReference>
<dbReference type="GO" id="GO:0016308">
    <property type="term" value="F:1-phosphatidylinositol-4-phosphate 5-kinase activity"/>
    <property type="evidence" value="ECO:0007669"/>
    <property type="project" value="TreeGrafter"/>
</dbReference>
<name>A0A6A5BJ48_NAEFO</name>
<sequence length="396" mass="44904">MKNTTTTGSSPTTTTSMDTALCKDIEHRIKAVIRYSLKRTAEEGEKYAKEMEKEKSIKMPKTNESKSYSFKDFRPLDFGILRKLCGMNDRDYFASIGHSKFEWHEMNGKSGSMFALTEDRKLMIKTISKDESKTIRNIIVPQLLEYMKNEPNTFIVPIFGLHKFSLDNKSELRFVVMKYLFQPPHSSLPSTLLSTSSPSTSSSATSPNSPSLGSNNGGSSGGWNAPLGSVGMEMDKIYDLKGSTTDRTAKEGETILKDVDLINDNIKFNVGQDLVTELLFQFKKDVNFLTSCEVMDYSLVVGITHPKDTAMDMALQNCIKYNREEKLRDKFHVMVNTQNKQEYYFLGIVDYFTKYGLMKKAAKNIKSMKNDPSTISTVPPSSYSDRFMQFVFKIFV</sequence>
<evidence type="ECO:0000256" key="2">
    <source>
        <dbReference type="SAM" id="MobiDB-lite"/>
    </source>
</evidence>
<keyword evidence="1" id="KW-0067">ATP-binding</keyword>
<dbReference type="PROSITE" id="PS51455">
    <property type="entry name" value="PIPK"/>
    <property type="match status" value="1"/>
</dbReference>
<dbReference type="RefSeq" id="XP_044557792.1">
    <property type="nucleotide sequence ID" value="XM_044712630.1"/>
</dbReference>
<dbReference type="SUPFAM" id="SSF56104">
    <property type="entry name" value="SAICAR synthase-like"/>
    <property type="match status" value="2"/>
</dbReference>
<dbReference type="GeneID" id="68115961"/>
<accession>A0A6A5BJ48</accession>
<dbReference type="VEuPathDB" id="AmoebaDB:FDP41_008743"/>
<reference evidence="4 5" key="1">
    <citation type="journal article" date="2019" name="Sci. Rep.">
        <title>Nanopore sequencing improves the draft genome of the human pathogenic amoeba Naegleria fowleri.</title>
        <authorList>
            <person name="Liechti N."/>
            <person name="Schurch N."/>
            <person name="Bruggmann R."/>
            <person name="Wittwer M."/>
        </authorList>
    </citation>
    <scope>NUCLEOTIDE SEQUENCE [LARGE SCALE GENOMIC DNA]</scope>
    <source>
        <strain evidence="4 5">ATCC 30894</strain>
    </source>
</reference>
<dbReference type="Gene3D" id="3.30.800.10">
    <property type="entry name" value="Phosphatidylinositol Phosphate Kinase II Beta"/>
    <property type="match status" value="1"/>
</dbReference>
<feature type="domain" description="PIPK" evidence="3">
    <location>
        <begin position="9"/>
        <end position="395"/>
    </location>
</feature>
<dbReference type="PANTHER" id="PTHR23086">
    <property type="entry name" value="PHOSPHATIDYLINOSITOL-4-PHOSPHATE 5-KINASE"/>
    <property type="match status" value="1"/>
</dbReference>
<evidence type="ECO:0000259" key="3">
    <source>
        <dbReference type="PROSITE" id="PS51455"/>
    </source>
</evidence>
<dbReference type="Pfam" id="PF01504">
    <property type="entry name" value="PIP5K"/>
    <property type="match status" value="2"/>
</dbReference>
<keyword evidence="1" id="KW-0418">Kinase</keyword>
<dbReference type="Proteomes" id="UP000444721">
    <property type="component" value="Unassembled WGS sequence"/>
</dbReference>
<organism evidence="4 5">
    <name type="scientific">Naegleria fowleri</name>
    <name type="common">Brain eating amoeba</name>
    <dbReference type="NCBI Taxonomy" id="5763"/>
    <lineage>
        <taxon>Eukaryota</taxon>
        <taxon>Discoba</taxon>
        <taxon>Heterolobosea</taxon>
        <taxon>Tetramitia</taxon>
        <taxon>Eutetramitia</taxon>
        <taxon>Vahlkampfiidae</taxon>
        <taxon>Naegleria</taxon>
    </lineage>
</organism>
<dbReference type="AlphaFoldDB" id="A0A6A5BJ48"/>